<evidence type="ECO:0000313" key="1">
    <source>
        <dbReference type="EMBL" id="MBZ0155794.1"/>
    </source>
</evidence>
<reference evidence="1" key="2">
    <citation type="submission" date="2021-08" db="EMBL/GenBank/DDBJ databases">
        <authorList>
            <person name="Dalcin Martins P."/>
        </authorList>
    </citation>
    <scope>NUCLEOTIDE SEQUENCE</scope>
    <source>
        <strain evidence="1">MAG_39</strain>
    </source>
</reference>
<dbReference type="SUPFAM" id="SSF110087">
    <property type="entry name" value="DR1885-like metal-binding protein"/>
    <property type="match status" value="1"/>
</dbReference>
<reference evidence="1" key="1">
    <citation type="journal article" date="2021" name="bioRxiv">
        <title>Unraveling nitrogen, sulfur and carbon metabolic pathways and microbial community transcriptional responses to substrate deprivation and toxicity stresses in a bioreactor mimicking anoxic brackish coastal sediment conditions.</title>
        <authorList>
            <person name="Martins P.D."/>
            <person name="Echeveste M.J."/>
            <person name="Arshad A."/>
            <person name="Kurth J."/>
            <person name="Ouboter H."/>
            <person name="Jetten M.S.M."/>
            <person name="Welte C.U."/>
        </authorList>
    </citation>
    <scope>NUCLEOTIDE SEQUENCE</scope>
    <source>
        <strain evidence="1">MAG_39</strain>
    </source>
</reference>
<dbReference type="InterPro" id="IPR007410">
    <property type="entry name" value="LpqE-like"/>
</dbReference>
<organism evidence="1 2">
    <name type="scientific">Candidatus Nitrobium versatile</name>
    <dbReference type="NCBI Taxonomy" id="2884831"/>
    <lineage>
        <taxon>Bacteria</taxon>
        <taxon>Pseudomonadati</taxon>
        <taxon>Nitrospirota</taxon>
        <taxon>Nitrospiria</taxon>
        <taxon>Nitrospirales</taxon>
        <taxon>Nitrospiraceae</taxon>
        <taxon>Candidatus Nitrobium</taxon>
    </lineage>
</organism>
<comment type="caution">
    <text evidence="1">The sequence shown here is derived from an EMBL/GenBank/DDBJ whole genome shotgun (WGS) entry which is preliminary data.</text>
</comment>
<sequence>MMGRQWHRAVFLLCLVLGGVGCTSGEPQIRIVSQEAVPSPVMRGVVSVFMKIENAGRGSDSLTGAKTDLPGTLVELHDTKNGKMIRTEKISLPAGSSVSLQPGGAHIMIFRMPREAGVGSVFSLRLVFGKSGEKNVAVKIIRPSDMRYDHES</sequence>
<dbReference type="EMBL" id="JAIOIV010000045">
    <property type="protein sequence ID" value="MBZ0155794.1"/>
    <property type="molecule type" value="Genomic_DNA"/>
</dbReference>
<dbReference type="Gene3D" id="2.60.40.1890">
    <property type="entry name" value="PCu(A)C copper chaperone"/>
    <property type="match status" value="1"/>
</dbReference>
<protein>
    <submittedName>
        <fullName evidence="1">Copper chaperone PCu(A)C</fullName>
    </submittedName>
</protein>
<dbReference type="PANTHER" id="PTHR36302">
    <property type="entry name" value="BLR7088 PROTEIN"/>
    <property type="match status" value="1"/>
</dbReference>
<dbReference type="InterPro" id="IPR036182">
    <property type="entry name" value="PCuAC_sf"/>
</dbReference>
<dbReference type="Pfam" id="PF04314">
    <property type="entry name" value="PCuAC"/>
    <property type="match status" value="1"/>
</dbReference>
<dbReference type="Proteomes" id="UP000705867">
    <property type="component" value="Unassembled WGS sequence"/>
</dbReference>
<evidence type="ECO:0000313" key="2">
    <source>
        <dbReference type="Proteomes" id="UP000705867"/>
    </source>
</evidence>
<dbReference type="PROSITE" id="PS51257">
    <property type="entry name" value="PROKAR_LIPOPROTEIN"/>
    <property type="match status" value="1"/>
</dbReference>
<accession>A0A953LZM8</accession>
<proteinExistence type="predicted"/>
<dbReference type="InterPro" id="IPR058248">
    <property type="entry name" value="Lxx211020-like"/>
</dbReference>
<dbReference type="AlphaFoldDB" id="A0A953LZM8"/>
<name>A0A953LZM8_9BACT</name>
<gene>
    <name evidence="1" type="ORF">K8I29_06195</name>
</gene>
<dbReference type="PANTHER" id="PTHR36302:SF1">
    <property type="entry name" value="COPPER CHAPERONE PCU(A)C"/>
    <property type="match status" value="1"/>
</dbReference>